<dbReference type="SUPFAM" id="SSF88659">
    <property type="entry name" value="Sigma3 and sigma4 domains of RNA polymerase sigma factors"/>
    <property type="match status" value="2"/>
</dbReference>
<keyword evidence="2 6" id="KW-0805">Transcription regulation</keyword>
<dbReference type="GO" id="GO:0016987">
    <property type="term" value="F:sigma factor activity"/>
    <property type="evidence" value="ECO:0007669"/>
    <property type="project" value="UniProtKB-KW"/>
</dbReference>
<dbReference type="InterPro" id="IPR036388">
    <property type="entry name" value="WH-like_DNA-bd_sf"/>
</dbReference>
<comment type="function">
    <text evidence="6">Sigma factors are initiation factors that promote the attachment of RNA polymerase to specific initiation sites and are then released.</text>
</comment>
<comment type="similarity">
    <text evidence="1 6">Belongs to the sigma-70 factor family.</text>
</comment>
<dbReference type="NCBIfam" id="TIGR02997">
    <property type="entry name" value="Sig70-cyanoRpoD"/>
    <property type="match status" value="1"/>
</dbReference>
<dbReference type="EMBL" id="VJXY01000001">
    <property type="protein sequence ID" value="MBD6614781.1"/>
    <property type="molecule type" value="Genomic_DNA"/>
</dbReference>
<proteinExistence type="inferred from homology"/>
<reference evidence="9" key="1">
    <citation type="submission" date="2019-07" db="EMBL/GenBank/DDBJ databases">
        <title>Toxilogical consequences of a new and cryptic species of cyanobacteria (Komarekiella delphini-convector) recovered from the epidermis of a bottlenose dolphin and 1500 ft. in the air.</title>
        <authorList>
            <person name="Brown A.O."/>
            <person name="Dvorak P."/>
            <person name="Villanueva C.D."/>
            <person name="Foss A.J."/>
            <person name="Garvey A.D."/>
            <person name="Gibson Q.A."/>
            <person name="Johansen J.R."/>
            <person name="Casamatta D.A."/>
        </authorList>
    </citation>
    <scope>NUCLEOTIDE SEQUENCE</scope>
    <source>
        <strain evidence="9">SJRDD-AB1</strain>
    </source>
</reference>
<accession>A0AA40ST73</accession>
<gene>
    <name evidence="9" type="ORF">FNW02_02625</name>
</gene>
<dbReference type="Pfam" id="PF04539">
    <property type="entry name" value="Sigma70_r3"/>
    <property type="match status" value="1"/>
</dbReference>
<sequence length="340" mass="39269">MSNLTSAHAEVEKVQTKNLAIDKKPRRPTDDIVRAYLQQIGRVNLLSREQEIVFAQQVQQMMNLLAAQEELAVKLNRQPTSPEWAEQVNLSVEVLEQQLSQGHQAKQRMIQANLRLVVAVAKKYQQRNLEFMDLIQEGTLGLERGVDKFDPTLGYKFSTYAYWWIRQGITRAIAQQGRTIRLPIHIFEKLNKIKRVQRELSQQLGRVPTTIEIANSLSLTPSQIRECWYLTRQPFSLEARVGEQQDTELQDILEDDGLSPEDYAVEESLHQDLQNLLAKLTPQQREILTLRFGLADGYELSLAQIGDRMGISRERVRQIEQKALTLLRRQKDQVRSYLAV</sequence>
<name>A0AA40ST73_9NOST</name>
<dbReference type="PANTHER" id="PTHR30603">
    <property type="entry name" value="RNA POLYMERASE SIGMA FACTOR RPO"/>
    <property type="match status" value="1"/>
</dbReference>
<dbReference type="PRINTS" id="PR00046">
    <property type="entry name" value="SIGMA70FCT"/>
</dbReference>
<evidence type="ECO:0000256" key="2">
    <source>
        <dbReference type="ARBA" id="ARBA00023015"/>
    </source>
</evidence>
<dbReference type="InterPro" id="IPR009042">
    <property type="entry name" value="RNA_pol_sigma70_r1_2"/>
</dbReference>
<dbReference type="Gene3D" id="1.20.120.1810">
    <property type="match status" value="1"/>
</dbReference>
<dbReference type="PROSITE" id="PS00716">
    <property type="entry name" value="SIGMA70_2"/>
    <property type="match status" value="1"/>
</dbReference>
<dbReference type="GO" id="GO:0006352">
    <property type="term" value="P:DNA-templated transcription initiation"/>
    <property type="evidence" value="ECO:0007669"/>
    <property type="project" value="InterPro"/>
</dbReference>
<evidence type="ECO:0000259" key="8">
    <source>
        <dbReference type="PROSITE" id="PS00716"/>
    </source>
</evidence>
<dbReference type="RefSeq" id="WP_191756006.1">
    <property type="nucleotide sequence ID" value="NZ_VJXY01000001.1"/>
</dbReference>
<dbReference type="AlphaFoldDB" id="A0AA40ST73"/>
<evidence type="ECO:0000256" key="1">
    <source>
        <dbReference type="ARBA" id="ARBA00007788"/>
    </source>
</evidence>
<dbReference type="InterPro" id="IPR050239">
    <property type="entry name" value="Sigma-70_RNA_pol_init_factors"/>
</dbReference>
<evidence type="ECO:0000256" key="4">
    <source>
        <dbReference type="ARBA" id="ARBA00023125"/>
    </source>
</evidence>
<dbReference type="InterPro" id="IPR013324">
    <property type="entry name" value="RNA_pol_sigma_r3/r4-like"/>
</dbReference>
<dbReference type="PANTHER" id="PTHR30603:SF60">
    <property type="entry name" value="RNA POLYMERASE SIGMA FACTOR RPOD"/>
    <property type="match status" value="1"/>
</dbReference>
<keyword evidence="5 6" id="KW-0804">Transcription</keyword>
<feature type="domain" description="RNA polymerase sigma-70" evidence="8">
    <location>
        <begin position="301"/>
        <end position="327"/>
    </location>
</feature>
<feature type="domain" description="RNA polymerase sigma-70" evidence="7">
    <location>
        <begin position="133"/>
        <end position="146"/>
    </location>
</feature>
<keyword evidence="3 6" id="KW-0731">Sigma factor</keyword>
<dbReference type="GO" id="GO:0003677">
    <property type="term" value="F:DNA binding"/>
    <property type="evidence" value="ECO:0007669"/>
    <property type="project" value="UniProtKB-KW"/>
</dbReference>
<dbReference type="InterPro" id="IPR014284">
    <property type="entry name" value="RNA_pol_sigma-70_dom"/>
</dbReference>
<evidence type="ECO:0000256" key="6">
    <source>
        <dbReference type="RuleBase" id="RU362124"/>
    </source>
</evidence>
<evidence type="ECO:0000313" key="9">
    <source>
        <dbReference type="EMBL" id="MBD6614781.1"/>
    </source>
</evidence>
<organism evidence="9 10">
    <name type="scientific">Komarekiella delphini-convector SJRDD-AB1</name>
    <dbReference type="NCBI Taxonomy" id="2593771"/>
    <lineage>
        <taxon>Bacteria</taxon>
        <taxon>Bacillati</taxon>
        <taxon>Cyanobacteriota</taxon>
        <taxon>Cyanophyceae</taxon>
        <taxon>Nostocales</taxon>
        <taxon>Nostocaceae</taxon>
        <taxon>Komarekiella</taxon>
        <taxon>Komarekiella delphini-convector</taxon>
    </lineage>
</organism>
<keyword evidence="10" id="KW-1185">Reference proteome</keyword>
<dbReference type="CDD" id="cd06171">
    <property type="entry name" value="Sigma70_r4"/>
    <property type="match status" value="1"/>
</dbReference>
<dbReference type="SUPFAM" id="SSF88946">
    <property type="entry name" value="Sigma2 domain of RNA polymerase sigma factors"/>
    <property type="match status" value="1"/>
</dbReference>
<dbReference type="Proteomes" id="UP001165986">
    <property type="component" value="Unassembled WGS sequence"/>
</dbReference>
<dbReference type="PROSITE" id="PS00715">
    <property type="entry name" value="SIGMA70_1"/>
    <property type="match status" value="1"/>
</dbReference>
<evidence type="ECO:0000256" key="5">
    <source>
        <dbReference type="ARBA" id="ARBA00023163"/>
    </source>
</evidence>
<evidence type="ECO:0000256" key="3">
    <source>
        <dbReference type="ARBA" id="ARBA00023082"/>
    </source>
</evidence>
<dbReference type="NCBIfam" id="TIGR02937">
    <property type="entry name" value="sigma70-ECF"/>
    <property type="match status" value="1"/>
</dbReference>
<dbReference type="Gene3D" id="1.10.10.10">
    <property type="entry name" value="Winged helix-like DNA-binding domain superfamily/Winged helix DNA-binding domain"/>
    <property type="match status" value="2"/>
</dbReference>
<dbReference type="InterPro" id="IPR007627">
    <property type="entry name" value="RNA_pol_sigma70_r2"/>
</dbReference>
<dbReference type="Pfam" id="PF04542">
    <property type="entry name" value="Sigma70_r2"/>
    <property type="match status" value="1"/>
</dbReference>
<keyword evidence="4 6" id="KW-0238">DNA-binding</keyword>
<evidence type="ECO:0000259" key="7">
    <source>
        <dbReference type="PROSITE" id="PS00715"/>
    </source>
</evidence>
<comment type="caution">
    <text evidence="9">The sequence shown here is derived from an EMBL/GenBank/DDBJ whole genome shotgun (WGS) entry which is preliminary data.</text>
</comment>
<dbReference type="InterPro" id="IPR000943">
    <property type="entry name" value="RNA_pol_sigma70"/>
</dbReference>
<dbReference type="InterPro" id="IPR007624">
    <property type="entry name" value="RNA_pol_sigma70_r3"/>
</dbReference>
<protein>
    <recommendedName>
        <fullName evidence="6">RNA polymerase sigma factor</fullName>
    </recommendedName>
</protein>
<dbReference type="InterPro" id="IPR017848">
    <property type="entry name" value="RNA_pol_sigma_RpoD/SigA_cyanob"/>
</dbReference>
<dbReference type="InterPro" id="IPR013325">
    <property type="entry name" value="RNA_pol_sigma_r2"/>
</dbReference>
<evidence type="ECO:0000313" key="10">
    <source>
        <dbReference type="Proteomes" id="UP001165986"/>
    </source>
</evidence>
<dbReference type="Pfam" id="PF00140">
    <property type="entry name" value="Sigma70_r1_2"/>
    <property type="match status" value="1"/>
</dbReference>
<dbReference type="InterPro" id="IPR007630">
    <property type="entry name" value="RNA_pol_sigma70_r4"/>
</dbReference>
<dbReference type="Pfam" id="PF04545">
    <property type="entry name" value="Sigma70_r4"/>
    <property type="match status" value="1"/>
</dbReference>